<accession>A0A9P4V2R3</accession>
<dbReference type="OrthoDB" id="1601230at2759"/>
<reference evidence="2" key="1">
    <citation type="journal article" date="2020" name="Stud. Mycol.">
        <title>101 Dothideomycetes genomes: a test case for predicting lifestyles and emergence of pathogens.</title>
        <authorList>
            <person name="Haridas S."/>
            <person name="Albert R."/>
            <person name="Binder M."/>
            <person name="Bloem J."/>
            <person name="Labutti K."/>
            <person name="Salamov A."/>
            <person name="Andreopoulos B."/>
            <person name="Baker S."/>
            <person name="Barry K."/>
            <person name="Bills G."/>
            <person name="Bluhm B."/>
            <person name="Cannon C."/>
            <person name="Castanera R."/>
            <person name="Culley D."/>
            <person name="Daum C."/>
            <person name="Ezra D."/>
            <person name="Gonzalez J."/>
            <person name="Henrissat B."/>
            <person name="Kuo A."/>
            <person name="Liang C."/>
            <person name="Lipzen A."/>
            <person name="Lutzoni F."/>
            <person name="Magnuson J."/>
            <person name="Mondo S."/>
            <person name="Nolan M."/>
            <person name="Ohm R."/>
            <person name="Pangilinan J."/>
            <person name="Park H.-J."/>
            <person name="Ramirez L."/>
            <person name="Alfaro M."/>
            <person name="Sun H."/>
            <person name="Tritt A."/>
            <person name="Yoshinaga Y."/>
            <person name="Zwiers L.-H."/>
            <person name="Turgeon B."/>
            <person name="Goodwin S."/>
            <person name="Spatafora J."/>
            <person name="Crous P."/>
            <person name="Grigoriev I."/>
        </authorList>
    </citation>
    <scope>NUCLEOTIDE SEQUENCE</scope>
    <source>
        <strain evidence="2">CBS 125425</strain>
    </source>
</reference>
<proteinExistence type="predicted"/>
<evidence type="ECO:0000313" key="3">
    <source>
        <dbReference type="Proteomes" id="UP000799444"/>
    </source>
</evidence>
<keyword evidence="3" id="KW-1185">Reference proteome</keyword>
<evidence type="ECO:0000259" key="1">
    <source>
        <dbReference type="PROSITE" id="PS51502"/>
    </source>
</evidence>
<dbReference type="SUPFAM" id="SSF54909">
    <property type="entry name" value="Dimeric alpha+beta barrel"/>
    <property type="match status" value="1"/>
</dbReference>
<dbReference type="EMBL" id="ML996159">
    <property type="protein sequence ID" value="KAF2733590.1"/>
    <property type="molecule type" value="Genomic_DNA"/>
</dbReference>
<sequence length="116" mass="13373">MSDQPVTRIASFKFHPHVTPSQKGDRARAFLALYAQHKDLIIGMPKGGKPLLTPLQLKGVQRDAEWDTLFTVTFKSEEARRAFDEEPGHDRLKEETDPLLMKVFVYDYVEEENLGW</sequence>
<protein>
    <recommendedName>
        <fullName evidence="1">Stress-response A/B barrel domain-containing protein</fullName>
    </recommendedName>
</protein>
<gene>
    <name evidence="2" type="ORF">EJ04DRAFT_494953</name>
</gene>
<dbReference type="Pfam" id="PF07876">
    <property type="entry name" value="Dabb"/>
    <property type="match status" value="1"/>
</dbReference>
<feature type="domain" description="Stress-response A/B barrel" evidence="1">
    <location>
        <begin position="6"/>
        <end position="108"/>
    </location>
</feature>
<dbReference type="PROSITE" id="PS51502">
    <property type="entry name" value="S_R_A_B_BARREL"/>
    <property type="match status" value="1"/>
</dbReference>
<dbReference type="InterPro" id="IPR013097">
    <property type="entry name" value="Dabb"/>
</dbReference>
<organism evidence="2 3">
    <name type="scientific">Polyplosphaeria fusca</name>
    <dbReference type="NCBI Taxonomy" id="682080"/>
    <lineage>
        <taxon>Eukaryota</taxon>
        <taxon>Fungi</taxon>
        <taxon>Dikarya</taxon>
        <taxon>Ascomycota</taxon>
        <taxon>Pezizomycotina</taxon>
        <taxon>Dothideomycetes</taxon>
        <taxon>Pleosporomycetidae</taxon>
        <taxon>Pleosporales</taxon>
        <taxon>Tetraplosphaeriaceae</taxon>
        <taxon>Polyplosphaeria</taxon>
    </lineage>
</organism>
<dbReference type="SMART" id="SM00886">
    <property type="entry name" value="Dabb"/>
    <property type="match status" value="1"/>
</dbReference>
<dbReference type="Gene3D" id="3.30.70.100">
    <property type="match status" value="1"/>
</dbReference>
<name>A0A9P4V2R3_9PLEO</name>
<comment type="caution">
    <text evidence="2">The sequence shown here is derived from an EMBL/GenBank/DDBJ whole genome shotgun (WGS) entry which is preliminary data.</text>
</comment>
<dbReference type="AlphaFoldDB" id="A0A9P4V2R3"/>
<dbReference type="InterPro" id="IPR011008">
    <property type="entry name" value="Dimeric_a/b-barrel"/>
</dbReference>
<evidence type="ECO:0000313" key="2">
    <source>
        <dbReference type="EMBL" id="KAF2733590.1"/>
    </source>
</evidence>
<dbReference type="Proteomes" id="UP000799444">
    <property type="component" value="Unassembled WGS sequence"/>
</dbReference>